<organism evidence="1 2">
    <name type="scientific">Schistosoma mattheei</name>
    <dbReference type="NCBI Taxonomy" id="31246"/>
    <lineage>
        <taxon>Eukaryota</taxon>
        <taxon>Metazoa</taxon>
        <taxon>Spiralia</taxon>
        <taxon>Lophotrochozoa</taxon>
        <taxon>Platyhelminthes</taxon>
        <taxon>Trematoda</taxon>
        <taxon>Digenea</taxon>
        <taxon>Strigeidida</taxon>
        <taxon>Schistosomatoidea</taxon>
        <taxon>Schistosomatidae</taxon>
        <taxon>Schistosoma</taxon>
    </lineage>
</organism>
<dbReference type="Proteomes" id="UP000269396">
    <property type="component" value="Unassembled WGS sequence"/>
</dbReference>
<gene>
    <name evidence="1" type="ORF">SMTD_LOCUS1965</name>
</gene>
<accession>A0A183NIM9</accession>
<name>A0A183NIM9_9TREM</name>
<dbReference type="AlphaFoldDB" id="A0A183NIM9"/>
<keyword evidence="2" id="KW-1185">Reference proteome</keyword>
<dbReference type="EMBL" id="UZAL01002454">
    <property type="protein sequence ID" value="VDO83119.1"/>
    <property type="molecule type" value="Genomic_DNA"/>
</dbReference>
<evidence type="ECO:0000313" key="2">
    <source>
        <dbReference type="Proteomes" id="UP000269396"/>
    </source>
</evidence>
<reference evidence="1 2" key="1">
    <citation type="submission" date="2018-11" db="EMBL/GenBank/DDBJ databases">
        <authorList>
            <consortium name="Pathogen Informatics"/>
        </authorList>
    </citation>
    <scope>NUCLEOTIDE SEQUENCE [LARGE SCALE GENOMIC DNA]</scope>
    <source>
        <strain>Denwood</strain>
        <strain evidence="2">Zambia</strain>
    </source>
</reference>
<evidence type="ECO:0000313" key="1">
    <source>
        <dbReference type="EMBL" id="VDO83119.1"/>
    </source>
</evidence>
<proteinExistence type="predicted"/>
<sequence length="75" mass="9140">MGMIFCRLYLIGSLNGLVNYRFDKTHSLHDLAYSYYCHHPHQVQMQRMVRKSYNTFYVKRYVGLVSDVFRDDDYY</sequence>
<protein>
    <submittedName>
        <fullName evidence="1">Uncharacterized protein</fullName>
    </submittedName>
</protein>